<dbReference type="SUPFAM" id="SSF46561">
    <property type="entry name" value="Ribosomal protein L29 (L29p)"/>
    <property type="match status" value="1"/>
</dbReference>
<evidence type="ECO:0000313" key="6">
    <source>
        <dbReference type="EMBL" id="HIV26541.1"/>
    </source>
</evidence>
<comment type="caution">
    <text evidence="6">The sequence shown here is derived from an EMBL/GenBank/DDBJ whole genome shotgun (WGS) entry which is preliminary data.</text>
</comment>
<organism evidence="6 7">
    <name type="scientific">Candidatus Ornithocaccomicrobium faecavium</name>
    <dbReference type="NCBI Taxonomy" id="2840890"/>
    <lineage>
        <taxon>Bacteria</taxon>
        <taxon>Bacillati</taxon>
        <taxon>Bacillota</taxon>
        <taxon>Clostridia</taxon>
        <taxon>Candidatus Ornithocaccomicrobium</taxon>
    </lineage>
</organism>
<evidence type="ECO:0000256" key="3">
    <source>
        <dbReference type="ARBA" id="ARBA00023274"/>
    </source>
</evidence>
<dbReference type="GO" id="GO:0022625">
    <property type="term" value="C:cytosolic large ribosomal subunit"/>
    <property type="evidence" value="ECO:0007669"/>
    <property type="project" value="TreeGrafter"/>
</dbReference>
<name>A0A9D1P5W8_9FIRM</name>
<dbReference type="Gene3D" id="1.10.287.310">
    <property type="match status" value="1"/>
</dbReference>
<sequence>MKNKEFKELLTKTSEELNTELKNKKSELFNLRFQLATGQLENTATITECKRDIARVLTVLRQRELSAKA</sequence>
<evidence type="ECO:0000256" key="2">
    <source>
        <dbReference type="ARBA" id="ARBA00022980"/>
    </source>
</evidence>
<dbReference type="NCBIfam" id="TIGR00012">
    <property type="entry name" value="L29"/>
    <property type="match status" value="1"/>
</dbReference>
<evidence type="ECO:0000256" key="1">
    <source>
        <dbReference type="ARBA" id="ARBA00009254"/>
    </source>
</evidence>
<dbReference type="Proteomes" id="UP000886884">
    <property type="component" value="Unassembled WGS sequence"/>
</dbReference>
<evidence type="ECO:0000313" key="7">
    <source>
        <dbReference type="Proteomes" id="UP000886884"/>
    </source>
</evidence>
<dbReference type="InterPro" id="IPR050063">
    <property type="entry name" value="Ribosomal_protein_uL29"/>
</dbReference>
<reference evidence="6" key="2">
    <citation type="journal article" date="2021" name="PeerJ">
        <title>Extensive microbial diversity within the chicken gut microbiome revealed by metagenomics and culture.</title>
        <authorList>
            <person name="Gilroy R."/>
            <person name="Ravi A."/>
            <person name="Getino M."/>
            <person name="Pursley I."/>
            <person name="Horton D.L."/>
            <person name="Alikhan N.F."/>
            <person name="Baker D."/>
            <person name="Gharbi K."/>
            <person name="Hall N."/>
            <person name="Watson M."/>
            <person name="Adriaenssens E.M."/>
            <person name="Foster-Nyarko E."/>
            <person name="Jarju S."/>
            <person name="Secka A."/>
            <person name="Antonio M."/>
            <person name="Oren A."/>
            <person name="Chaudhuri R.R."/>
            <person name="La Ragione R."/>
            <person name="Hildebrand F."/>
            <person name="Pallen M.J."/>
        </authorList>
    </citation>
    <scope>NUCLEOTIDE SEQUENCE</scope>
    <source>
        <strain evidence="6">CHK183-6373</strain>
    </source>
</reference>
<dbReference type="FunFam" id="1.10.287.310:FF:000001">
    <property type="entry name" value="50S ribosomal protein L29"/>
    <property type="match status" value="1"/>
</dbReference>
<dbReference type="PANTHER" id="PTHR10916:SF0">
    <property type="entry name" value="LARGE RIBOSOMAL SUBUNIT PROTEIN UL29C"/>
    <property type="match status" value="1"/>
</dbReference>
<dbReference type="EMBL" id="DVOT01000020">
    <property type="protein sequence ID" value="HIV26541.1"/>
    <property type="molecule type" value="Genomic_DNA"/>
</dbReference>
<dbReference type="InterPro" id="IPR001854">
    <property type="entry name" value="Ribosomal_uL29"/>
</dbReference>
<accession>A0A9D1P5W8</accession>
<dbReference type="HAMAP" id="MF_00374">
    <property type="entry name" value="Ribosomal_uL29"/>
    <property type="match status" value="1"/>
</dbReference>
<evidence type="ECO:0000256" key="5">
    <source>
        <dbReference type="HAMAP-Rule" id="MF_00374"/>
    </source>
</evidence>
<evidence type="ECO:0000256" key="4">
    <source>
        <dbReference type="ARBA" id="ARBA00035204"/>
    </source>
</evidence>
<dbReference type="PANTHER" id="PTHR10916">
    <property type="entry name" value="60S RIBOSOMAL PROTEIN L35/50S RIBOSOMAL PROTEIN L29"/>
    <property type="match status" value="1"/>
</dbReference>
<dbReference type="GO" id="GO:0006412">
    <property type="term" value="P:translation"/>
    <property type="evidence" value="ECO:0007669"/>
    <property type="project" value="UniProtKB-UniRule"/>
</dbReference>
<protein>
    <recommendedName>
        <fullName evidence="4 5">Large ribosomal subunit protein uL29</fullName>
    </recommendedName>
</protein>
<dbReference type="CDD" id="cd00427">
    <property type="entry name" value="Ribosomal_L29_HIP"/>
    <property type="match status" value="1"/>
</dbReference>
<reference evidence="6" key="1">
    <citation type="submission" date="2020-10" db="EMBL/GenBank/DDBJ databases">
        <authorList>
            <person name="Gilroy R."/>
        </authorList>
    </citation>
    <scope>NUCLEOTIDE SEQUENCE</scope>
    <source>
        <strain evidence="6">CHK183-6373</strain>
    </source>
</reference>
<keyword evidence="2 5" id="KW-0689">Ribosomal protein</keyword>
<proteinExistence type="inferred from homology"/>
<keyword evidence="3 5" id="KW-0687">Ribonucleoprotein</keyword>
<dbReference type="InterPro" id="IPR036049">
    <property type="entry name" value="Ribosomal_uL29_sf"/>
</dbReference>
<dbReference type="Pfam" id="PF00831">
    <property type="entry name" value="Ribosomal_L29"/>
    <property type="match status" value="1"/>
</dbReference>
<comment type="similarity">
    <text evidence="1 5">Belongs to the universal ribosomal protein uL29 family.</text>
</comment>
<gene>
    <name evidence="5 6" type="primary">rpmC</name>
    <name evidence="6" type="ORF">IAA64_01110</name>
</gene>
<dbReference type="GO" id="GO:0003735">
    <property type="term" value="F:structural constituent of ribosome"/>
    <property type="evidence" value="ECO:0007669"/>
    <property type="project" value="InterPro"/>
</dbReference>
<dbReference type="AlphaFoldDB" id="A0A9D1P5W8"/>